<reference evidence="9 10" key="1">
    <citation type="submission" date="2018-02" db="EMBL/GenBank/DDBJ databases">
        <title>Complete genome of the streamlined marine actinobacterium Pontimonas salivibrio CL-TW6 adapted to coastal planktonic lifestype.</title>
        <authorList>
            <person name="Cho B.C."/>
            <person name="Hardies S.C."/>
            <person name="Jang G.I."/>
            <person name="Hwang C.Y."/>
        </authorList>
    </citation>
    <scope>NUCLEOTIDE SEQUENCE [LARGE SCALE GENOMIC DNA]</scope>
    <source>
        <strain evidence="9 10">CL-TW6</strain>
    </source>
</reference>
<evidence type="ECO:0000256" key="4">
    <source>
        <dbReference type="ARBA" id="ARBA00022692"/>
    </source>
</evidence>
<dbReference type="Proteomes" id="UP000243077">
    <property type="component" value="Chromosome"/>
</dbReference>
<evidence type="ECO:0000256" key="3">
    <source>
        <dbReference type="ARBA" id="ARBA00022475"/>
    </source>
</evidence>
<evidence type="ECO:0000256" key="1">
    <source>
        <dbReference type="ARBA" id="ARBA00004651"/>
    </source>
</evidence>
<dbReference type="RefSeq" id="WP_104913331.1">
    <property type="nucleotide sequence ID" value="NZ_CP026923.1"/>
</dbReference>
<sequence>MNEAIDSFLSFIQDMDPVLRTVLAGVAIMLETSVLVGLIVPGDTVVLVASTGVEGVLEYLSLAVVIIVGALVGESIGFAIGRYFGPKLREGKLGHRLGPERLAKADRFVDRRGGIAVFISRFLPVFHSVVPMVAGMSTMRYRRFMAWTAPACTLWAFIYVSVGAGAAGTYRELKDQFDWAGWVFIGIFVVFSALLWVVKHFLMRFTDRSTREDTAETPESSVESQN</sequence>
<evidence type="ECO:0000256" key="6">
    <source>
        <dbReference type="ARBA" id="ARBA00023136"/>
    </source>
</evidence>
<comment type="similarity">
    <text evidence="2 7">Belongs to the DedA family.</text>
</comment>
<keyword evidence="10" id="KW-1185">Reference proteome</keyword>
<name>A0A2L2BQ25_9MICO</name>
<dbReference type="InterPro" id="IPR032818">
    <property type="entry name" value="DedA-like"/>
</dbReference>
<gene>
    <name evidence="9" type="ORF">C3B54_11786</name>
</gene>
<protein>
    <submittedName>
        <fullName evidence="9">Membrane protein DedA</fullName>
    </submittedName>
</protein>
<evidence type="ECO:0000313" key="10">
    <source>
        <dbReference type="Proteomes" id="UP000243077"/>
    </source>
</evidence>
<dbReference type="PANTHER" id="PTHR30353:SF15">
    <property type="entry name" value="INNER MEMBRANE PROTEIN YABI"/>
    <property type="match status" value="1"/>
</dbReference>
<keyword evidence="4 7" id="KW-0812">Transmembrane</keyword>
<dbReference type="OrthoDB" id="9813426at2"/>
<keyword evidence="3 7" id="KW-1003">Cell membrane</keyword>
<dbReference type="AlphaFoldDB" id="A0A2L2BQ25"/>
<feature type="transmembrane region" description="Helical" evidence="7">
    <location>
        <begin position="60"/>
        <end position="84"/>
    </location>
</feature>
<dbReference type="KEGG" id="psai:C3B54_11786"/>
<evidence type="ECO:0000313" key="9">
    <source>
        <dbReference type="EMBL" id="AVG23765.1"/>
    </source>
</evidence>
<evidence type="ECO:0000256" key="7">
    <source>
        <dbReference type="RuleBase" id="RU367016"/>
    </source>
</evidence>
<dbReference type="InterPro" id="IPR032816">
    <property type="entry name" value="VTT_dom"/>
</dbReference>
<proteinExistence type="inferred from homology"/>
<comment type="subcellular location">
    <subcellularLocation>
        <location evidence="1 7">Cell membrane</location>
        <topology evidence="1 7">Multi-pass membrane protein</topology>
    </subcellularLocation>
</comment>
<feature type="transmembrane region" description="Helical" evidence="7">
    <location>
        <begin position="179"/>
        <end position="198"/>
    </location>
</feature>
<keyword evidence="5 7" id="KW-1133">Transmembrane helix</keyword>
<organism evidence="9 10">
    <name type="scientific">Pontimonas salivibrio</name>
    <dbReference type="NCBI Taxonomy" id="1159327"/>
    <lineage>
        <taxon>Bacteria</taxon>
        <taxon>Bacillati</taxon>
        <taxon>Actinomycetota</taxon>
        <taxon>Actinomycetes</taxon>
        <taxon>Micrococcales</taxon>
        <taxon>Microbacteriaceae</taxon>
        <taxon>Pontimonas</taxon>
    </lineage>
</organism>
<feature type="transmembrane region" description="Helical" evidence="7">
    <location>
        <begin position="144"/>
        <end position="167"/>
    </location>
</feature>
<keyword evidence="6 7" id="KW-0472">Membrane</keyword>
<feature type="transmembrane region" description="Helical" evidence="7">
    <location>
        <begin position="21"/>
        <end position="40"/>
    </location>
</feature>
<dbReference type="GO" id="GO:0005886">
    <property type="term" value="C:plasma membrane"/>
    <property type="evidence" value="ECO:0007669"/>
    <property type="project" value="UniProtKB-SubCell"/>
</dbReference>
<dbReference type="PANTHER" id="PTHR30353">
    <property type="entry name" value="INNER MEMBRANE PROTEIN DEDA-RELATED"/>
    <property type="match status" value="1"/>
</dbReference>
<dbReference type="EMBL" id="CP026923">
    <property type="protein sequence ID" value="AVG23765.1"/>
    <property type="molecule type" value="Genomic_DNA"/>
</dbReference>
<feature type="domain" description="VTT" evidence="8">
    <location>
        <begin position="47"/>
        <end position="164"/>
    </location>
</feature>
<evidence type="ECO:0000256" key="2">
    <source>
        <dbReference type="ARBA" id="ARBA00010792"/>
    </source>
</evidence>
<evidence type="ECO:0000259" key="8">
    <source>
        <dbReference type="Pfam" id="PF09335"/>
    </source>
</evidence>
<dbReference type="Pfam" id="PF09335">
    <property type="entry name" value="VTT_dom"/>
    <property type="match status" value="1"/>
</dbReference>
<accession>A0A2L2BQ25</accession>
<evidence type="ECO:0000256" key="5">
    <source>
        <dbReference type="ARBA" id="ARBA00022989"/>
    </source>
</evidence>